<dbReference type="Proteomes" id="UP000027222">
    <property type="component" value="Unassembled WGS sequence"/>
</dbReference>
<feature type="region of interest" description="Disordered" evidence="1">
    <location>
        <begin position="67"/>
        <end position="131"/>
    </location>
</feature>
<protein>
    <submittedName>
        <fullName evidence="2">Uncharacterized protein</fullName>
    </submittedName>
</protein>
<accession>A0A067TVZ7</accession>
<feature type="compositionally biased region" description="Polar residues" evidence="1">
    <location>
        <begin position="67"/>
        <end position="81"/>
    </location>
</feature>
<reference evidence="3" key="1">
    <citation type="journal article" date="2014" name="Proc. Natl. Acad. Sci. U.S.A.">
        <title>Extensive sampling of basidiomycete genomes demonstrates inadequacy of the white-rot/brown-rot paradigm for wood decay fungi.</title>
        <authorList>
            <person name="Riley R."/>
            <person name="Salamov A.A."/>
            <person name="Brown D.W."/>
            <person name="Nagy L.G."/>
            <person name="Floudas D."/>
            <person name="Held B.W."/>
            <person name="Levasseur A."/>
            <person name="Lombard V."/>
            <person name="Morin E."/>
            <person name="Otillar R."/>
            <person name="Lindquist E.A."/>
            <person name="Sun H."/>
            <person name="LaButti K.M."/>
            <person name="Schmutz J."/>
            <person name="Jabbour D."/>
            <person name="Luo H."/>
            <person name="Baker S.E."/>
            <person name="Pisabarro A.G."/>
            <person name="Walton J.D."/>
            <person name="Blanchette R.A."/>
            <person name="Henrissat B."/>
            <person name="Martin F."/>
            <person name="Cullen D."/>
            <person name="Hibbett D.S."/>
            <person name="Grigoriev I.V."/>
        </authorList>
    </citation>
    <scope>NUCLEOTIDE SEQUENCE [LARGE SCALE GENOMIC DNA]</scope>
    <source>
        <strain evidence="3">CBS 339.88</strain>
    </source>
</reference>
<name>A0A067TVZ7_GALM3</name>
<evidence type="ECO:0000256" key="1">
    <source>
        <dbReference type="SAM" id="MobiDB-lite"/>
    </source>
</evidence>
<gene>
    <name evidence="2" type="ORF">GALMADRAFT_206809</name>
</gene>
<evidence type="ECO:0000313" key="3">
    <source>
        <dbReference type="Proteomes" id="UP000027222"/>
    </source>
</evidence>
<dbReference type="HOGENOM" id="CLU_1042238_0_0_1"/>
<proteinExistence type="predicted"/>
<keyword evidence="3" id="KW-1185">Reference proteome</keyword>
<feature type="compositionally biased region" description="Basic and acidic residues" evidence="1">
    <location>
        <begin position="86"/>
        <end position="98"/>
    </location>
</feature>
<evidence type="ECO:0000313" key="2">
    <source>
        <dbReference type="EMBL" id="KDR83178.1"/>
    </source>
</evidence>
<organism evidence="2 3">
    <name type="scientific">Galerina marginata (strain CBS 339.88)</name>
    <dbReference type="NCBI Taxonomy" id="685588"/>
    <lineage>
        <taxon>Eukaryota</taxon>
        <taxon>Fungi</taxon>
        <taxon>Dikarya</taxon>
        <taxon>Basidiomycota</taxon>
        <taxon>Agaricomycotina</taxon>
        <taxon>Agaricomycetes</taxon>
        <taxon>Agaricomycetidae</taxon>
        <taxon>Agaricales</taxon>
        <taxon>Agaricineae</taxon>
        <taxon>Strophariaceae</taxon>
        <taxon>Galerina</taxon>
    </lineage>
</organism>
<dbReference type="EMBL" id="KL142369">
    <property type="protein sequence ID" value="KDR83178.1"/>
    <property type="molecule type" value="Genomic_DNA"/>
</dbReference>
<dbReference type="AlphaFoldDB" id="A0A067TVZ7"/>
<sequence length="267" mass="29206">MAHSSYYQANDSSGSYKGRAPQNSLFDIAQYNDARSSAALLASENEAYFELFQNNLQLKAELGAKTCSSGQLARRNPSSHTNTKRKATDQDTHPEKSKPQPPKKQKPPPSGPNGHSTNPLRKSRPPPKPLILSGLRNTDFSISSSSAAVRLAQPTMPTIDAPFELTPPIRLNIARSSLRGPISPPNMPAPTLRHLTLRVGLHHPRRRLQSGPRTSLTAGNDERTVAPMWQTRGAKNAGILNLLLLNIKTHSITVAEFKEVYDALDKA</sequence>
<feature type="region of interest" description="Disordered" evidence="1">
    <location>
        <begin position="1"/>
        <end position="21"/>
    </location>
</feature>